<dbReference type="Proteomes" id="UP000187203">
    <property type="component" value="Unassembled WGS sequence"/>
</dbReference>
<dbReference type="Gene3D" id="1.25.40.10">
    <property type="entry name" value="Tetratricopeptide repeat domain"/>
    <property type="match status" value="2"/>
</dbReference>
<dbReference type="InterPro" id="IPR002625">
    <property type="entry name" value="Smr_dom"/>
</dbReference>
<dbReference type="Gene3D" id="3.30.1370.110">
    <property type="match status" value="1"/>
</dbReference>
<evidence type="ECO:0000256" key="2">
    <source>
        <dbReference type="ARBA" id="ARBA00022737"/>
    </source>
</evidence>
<protein>
    <recommendedName>
        <fullName evidence="4">Smr domain-containing protein</fullName>
    </recommendedName>
</protein>
<dbReference type="NCBIfam" id="TIGR00756">
    <property type="entry name" value="PPR"/>
    <property type="match status" value="2"/>
</dbReference>
<evidence type="ECO:0000256" key="1">
    <source>
        <dbReference type="ARBA" id="ARBA00007626"/>
    </source>
</evidence>
<dbReference type="InterPro" id="IPR036063">
    <property type="entry name" value="Smr_dom_sf"/>
</dbReference>
<dbReference type="Pfam" id="PF13041">
    <property type="entry name" value="PPR_2"/>
    <property type="match status" value="1"/>
</dbReference>
<dbReference type="SUPFAM" id="SSF160443">
    <property type="entry name" value="SMR domain-like"/>
    <property type="match status" value="1"/>
</dbReference>
<dbReference type="EMBL" id="AWUE01016406">
    <property type="protein sequence ID" value="OMO91929.1"/>
    <property type="molecule type" value="Genomic_DNA"/>
</dbReference>
<dbReference type="PROSITE" id="PS51375">
    <property type="entry name" value="PPR"/>
    <property type="match status" value="1"/>
</dbReference>
<evidence type="ECO:0000313" key="5">
    <source>
        <dbReference type="EMBL" id="OMO91929.1"/>
    </source>
</evidence>
<dbReference type="PANTHER" id="PTHR47447:SF15">
    <property type="entry name" value="OS02G0120000 PROTEIN"/>
    <property type="match status" value="1"/>
</dbReference>
<proteinExistence type="inferred from homology"/>
<dbReference type="OrthoDB" id="1931748at2759"/>
<evidence type="ECO:0000256" key="3">
    <source>
        <dbReference type="PROSITE-ProRule" id="PRU00708"/>
    </source>
</evidence>
<dbReference type="PANTHER" id="PTHR47447">
    <property type="entry name" value="OS03G0856100 PROTEIN"/>
    <property type="match status" value="1"/>
</dbReference>
<gene>
    <name evidence="5" type="ORF">COLO4_18015</name>
</gene>
<keyword evidence="6" id="KW-1185">Reference proteome</keyword>
<sequence>MGRCSLRESIRIQMIGSLTLTIQPPWSHQLNRRPTPILIKCESGGVPLTKQGQRFFSSLAATAGVNDPAAANRIIKKFVASSPKAIALNALSHLLSTRNSHPHLSAIAFPLYTKITETSWFDWNPKLVADLIALLDKQGRYDETEALISQAVSKLKFRERDLVQFYCNLIESCSKHDSKQGFNDAYGYLSELVRNSSSLYVKRQGYKSLVSSFCEMGQPNEAENVFEEMRKNGVKPSSFEFRFIIYGYGKMGFFEDMERMVSEMEIAGFEVDTICSNMVLSSYGDYNALAKMVSWLQKMKTLQIPFSVRTYNSVLNSCPGIMSLVQDINNLPLSLGELVKVLKEDEALLVKELVESSAVLDNAVECDVSEAKLDLHGMHLGSAYLIMLQWIEEMKCRFKAEEKCVIPAQITIVCGSGKHSSVRGESPVKSLLKKMMVQMKSPMKIDRKNIGCFTAKGHVVKNWLIPV</sequence>
<name>A0A1R3JAR4_9ROSI</name>
<dbReference type="InterPro" id="IPR011990">
    <property type="entry name" value="TPR-like_helical_dom_sf"/>
</dbReference>
<dbReference type="AlphaFoldDB" id="A0A1R3JAR4"/>
<feature type="repeat" description="PPR" evidence="3">
    <location>
        <begin position="202"/>
        <end position="236"/>
    </location>
</feature>
<comment type="caution">
    <text evidence="5">The sequence shown here is derived from an EMBL/GenBank/DDBJ whole genome shotgun (WGS) entry which is preliminary data.</text>
</comment>
<dbReference type="PROSITE" id="PS50828">
    <property type="entry name" value="SMR"/>
    <property type="match status" value="1"/>
</dbReference>
<dbReference type="STRING" id="93759.A0A1R3JAR4"/>
<feature type="domain" description="Smr" evidence="4">
    <location>
        <begin position="373"/>
        <end position="458"/>
    </location>
</feature>
<reference evidence="6" key="1">
    <citation type="submission" date="2013-09" db="EMBL/GenBank/DDBJ databases">
        <title>Corchorus olitorius genome sequencing.</title>
        <authorList>
            <person name="Alam M."/>
            <person name="Haque M.S."/>
            <person name="Islam M.S."/>
            <person name="Emdad E.M."/>
            <person name="Islam M.M."/>
            <person name="Ahmed B."/>
            <person name="Halim A."/>
            <person name="Hossen Q.M.M."/>
            <person name="Hossain M.Z."/>
            <person name="Ahmed R."/>
            <person name="Khan M.M."/>
            <person name="Islam R."/>
            <person name="Rashid M.M."/>
            <person name="Khan S.A."/>
            <person name="Rahman M.S."/>
            <person name="Alam M."/>
            <person name="Yahiya A.S."/>
            <person name="Khan M.S."/>
            <person name="Azam M.S."/>
            <person name="Haque T."/>
            <person name="Lashkar M.Z.H."/>
            <person name="Akhand A.I."/>
            <person name="Morshed G."/>
            <person name="Roy S."/>
            <person name="Uddin K.S."/>
            <person name="Rabeya T."/>
            <person name="Hossain A.S."/>
            <person name="Chowdhury A."/>
            <person name="Snigdha A.R."/>
            <person name="Mortoza M.S."/>
            <person name="Matin S.A."/>
            <person name="Hoque S.M.E."/>
            <person name="Islam M.K."/>
            <person name="Roy D.K."/>
            <person name="Haider R."/>
            <person name="Moosa M.M."/>
            <person name="Elias S.M."/>
            <person name="Hasan A.M."/>
            <person name="Jahan S."/>
            <person name="Shafiuddin M."/>
            <person name="Mahmood N."/>
            <person name="Shommy N.S."/>
        </authorList>
    </citation>
    <scope>NUCLEOTIDE SEQUENCE [LARGE SCALE GENOMIC DNA]</scope>
    <source>
        <strain evidence="6">cv. O-4</strain>
    </source>
</reference>
<dbReference type="SMART" id="SM00463">
    <property type="entry name" value="SMR"/>
    <property type="match status" value="1"/>
</dbReference>
<accession>A0A1R3JAR4</accession>
<dbReference type="InterPro" id="IPR002885">
    <property type="entry name" value="PPR_rpt"/>
</dbReference>
<comment type="similarity">
    <text evidence="1">Belongs to the PPR family. P subfamily.</text>
</comment>
<evidence type="ECO:0000313" key="6">
    <source>
        <dbReference type="Proteomes" id="UP000187203"/>
    </source>
</evidence>
<evidence type="ECO:0000259" key="4">
    <source>
        <dbReference type="PROSITE" id="PS50828"/>
    </source>
</evidence>
<keyword evidence="2" id="KW-0677">Repeat</keyword>
<organism evidence="5 6">
    <name type="scientific">Corchorus olitorius</name>
    <dbReference type="NCBI Taxonomy" id="93759"/>
    <lineage>
        <taxon>Eukaryota</taxon>
        <taxon>Viridiplantae</taxon>
        <taxon>Streptophyta</taxon>
        <taxon>Embryophyta</taxon>
        <taxon>Tracheophyta</taxon>
        <taxon>Spermatophyta</taxon>
        <taxon>Magnoliopsida</taxon>
        <taxon>eudicotyledons</taxon>
        <taxon>Gunneridae</taxon>
        <taxon>Pentapetalae</taxon>
        <taxon>rosids</taxon>
        <taxon>malvids</taxon>
        <taxon>Malvales</taxon>
        <taxon>Malvaceae</taxon>
        <taxon>Grewioideae</taxon>
        <taxon>Apeibeae</taxon>
        <taxon>Corchorus</taxon>
    </lineage>
</organism>